<evidence type="ECO:0000313" key="4">
    <source>
        <dbReference type="Proteomes" id="UP000005207"/>
    </source>
</evidence>
<evidence type="ECO:0000256" key="1">
    <source>
        <dbReference type="ARBA" id="ARBA00023180"/>
    </source>
</evidence>
<keyword evidence="4" id="KW-1185">Reference proteome</keyword>
<evidence type="ECO:0000259" key="2">
    <source>
        <dbReference type="PROSITE" id="PS50835"/>
    </source>
</evidence>
<dbReference type="Proteomes" id="UP000005207">
    <property type="component" value="Unplaced"/>
</dbReference>
<keyword evidence="1" id="KW-0325">Glycoprotein</keyword>
<dbReference type="InterPro" id="IPR011162">
    <property type="entry name" value="MHC_I/II-like_Ag-recog"/>
</dbReference>
<dbReference type="InterPro" id="IPR050208">
    <property type="entry name" value="MHC_class-I_related"/>
</dbReference>
<proteinExistence type="predicted"/>
<protein>
    <recommendedName>
        <fullName evidence="2">Ig-like domain-containing protein</fullName>
    </recommendedName>
</protein>
<dbReference type="InterPro" id="IPR007110">
    <property type="entry name" value="Ig-like_dom"/>
</dbReference>
<name>A0A669F7F9_ORENI</name>
<dbReference type="Gene3D" id="3.30.500.10">
    <property type="entry name" value="MHC class I-like antigen recognition-like"/>
    <property type="match status" value="1"/>
</dbReference>
<dbReference type="PANTHER" id="PTHR16675:SF193">
    <property type="entry name" value="LOC571647 PROTEIN-RELATED"/>
    <property type="match status" value="1"/>
</dbReference>
<dbReference type="AlphaFoldDB" id="A0A669F7F9"/>
<dbReference type="SUPFAM" id="SSF54452">
    <property type="entry name" value="MHC antigen-recognition domain"/>
    <property type="match status" value="1"/>
</dbReference>
<accession>A0A669F7F9</accession>
<reference evidence="3" key="1">
    <citation type="submission" date="2025-08" db="UniProtKB">
        <authorList>
            <consortium name="Ensembl"/>
        </authorList>
    </citation>
    <scope>IDENTIFICATION</scope>
</reference>
<dbReference type="GO" id="GO:0005615">
    <property type="term" value="C:extracellular space"/>
    <property type="evidence" value="ECO:0007669"/>
    <property type="project" value="TreeGrafter"/>
</dbReference>
<dbReference type="Gene3D" id="2.60.40.10">
    <property type="entry name" value="Immunoglobulins"/>
    <property type="match status" value="1"/>
</dbReference>
<dbReference type="Ensembl" id="ENSONIT00000073504.1">
    <property type="protein sequence ID" value="ENSONIP00000080602.1"/>
    <property type="gene ID" value="ENSONIG00000030217.1"/>
</dbReference>
<dbReference type="PROSITE" id="PS50835">
    <property type="entry name" value="IG_LIKE"/>
    <property type="match status" value="1"/>
</dbReference>
<dbReference type="SUPFAM" id="SSF48726">
    <property type="entry name" value="Immunoglobulin"/>
    <property type="match status" value="1"/>
</dbReference>
<dbReference type="InterPro" id="IPR036179">
    <property type="entry name" value="Ig-like_dom_sf"/>
</dbReference>
<reference evidence="3" key="2">
    <citation type="submission" date="2025-09" db="UniProtKB">
        <authorList>
            <consortium name="Ensembl"/>
        </authorList>
    </citation>
    <scope>IDENTIFICATION</scope>
</reference>
<dbReference type="InParanoid" id="A0A669F7F9"/>
<dbReference type="PANTHER" id="PTHR16675">
    <property type="entry name" value="MHC CLASS I-RELATED"/>
    <property type="match status" value="1"/>
</dbReference>
<dbReference type="GO" id="GO:0009897">
    <property type="term" value="C:external side of plasma membrane"/>
    <property type="evidence" value="ECO:0007669"/>
    <property type="project" value="TreeGrafter"/>
</dbReference>
<dbReference type="GeneTree" id="ENSGT01150000287002"/>
<dbReference type="InterPro" id="IPR037055">
    <property type="entry name" value="MHC_I-like_Ag-recog_sf"/>
</dbReference>
<feature type="domain" description="Ig-like" evidence="2">
    <location>
        <begin position="225"/>
        <end position="303"/>
    </location>
</feature>
<dbReference type="InterPro" id="IPR013783">
    <property type="entry name" value="Ig-like_fold"/>
</dbReference>
<dbReference type="InterPro" id="IPR011161">
    <property type="entry name" value="MHC_I-like_Ag-recog"/>
</dbReference>
<evidence type="ECO:0000313" key="3">
    <source>
        <dbReference type="Ensembl" id="ENSONIP00000080602.1"/>
    </source>
</evidence>
<organism evidence="3 4">
    <name type="scientific">Oreochromis niloticus</name>
    <name type="common">Nile tilapia</name>
    <name type="synonym">Tilapia nilotica</name>
    <dbReference type="NCBI Taxonomy" id="8128"/>
    <lineage>
        <taxon>Eukaryota</taxon>
        <taxon>Metazoa</taxon>
        <taxon>Chordata</taxon>
        <taxon>Craniata</taxon>
        <taxon>Vertebrata</taxon>
        <taxon>Euteleostomi</taxon>
        <taxon>Actinopterygii</taxon>
        <taxon>Neopterygii</taxon>
        <taxon>Teleostei</taxon>
        <taxon>Neoteleostei</taxon>
        <taxon>Acanthomorphata</taxon>
        <taxon>Ovalentaria</taxon>
        <taxon>Cichlomorphae</taxon>
        <taxon>Cichliformes</taxon>
        <taxon>Cichlidae</taxon>
        <taxon>African cichlids</taxon>
        <taxon>Pseudocrenilabrinae</taxon>
        <taxon>Oreochromini</taxon>
        <taxon>Oreochromis</taxon>
    </lineage>
</organism>
<sequence>MKCYMLLLSLTMDAWCVFLYFATRMLTVNSATHSLIYIYTAMSADLGLPGVHKFTAIGLLDGKPFDRFDTDNPRKTPTTNWARRHLTTDYLDKGTQSRLSKQKWFGVNLDIVMTLMGHSASDGDVHVIQWLHGCYGETNPSEERLRFVHGVDKYAYDGDDLMSFDYLTLRWSAATEAAKPIADKWNGVTVLTEYTVGYLRGECIKWLTTFVGYSKRELRDRVTVPDVYMFTRKTNGTTLTLICVASGFPTNTHAMRLMRNGRVLNADDGLKVFDTLPNDDDTLQTRIAVDILPSDTGNFTCDVLEEDTGYRVVKHWRAGDRTTIPTIGWPNSVLLSTMVGLCIVALTTETAMYNPYLAKNESLFSSYKSCPLSTRADSSFRTANTLAYSTSSSWLMSFSIVFSSSSERG</sequence>
<dbReference type="FunFam" id="3.30.500.10:FF:000005">
    <property type="entry name" value="MHC class I antigen ZKA transcript variant 1"/>
    <property type="match status" value="1"/>
</dbReference>
<dbReference type="Pfam" id="PF00129">
    <property type="entry name" value="MHC_I"/>
    <property type="match status" value="1"/>
</dbReference>
<dbReference type="GO" id="GO:0006955">
    <property type="term" value="P:immune response"/>
    <property type="evidence" value="ECO:0007669"/>
    <property type="project" value="TreeGrafter"/>
</dbReference>